<dbReference type="CDD" id="cd08493">
    <property type="entry name" value="PBP2_DppA_like"/>
    <property type="match status" value="1"/>
</dbReference>
<dbReference type="PIRSF" id="PIRSF002741">
    <property type="entry name" value="MppA"/>
    <property type="match status" value="1"/>
</dbReference>
<dbReference type="SUPFAM" id="SSF53850">
    <property type="entry name" value="Periplasmic binding protein-like II"/>
    <property type="match status" value="1"/>
</dbReference>
<reference evidence="3" key="1">
    <citation type="submission" date="2024-07" db="EMBL/GenBank/DDBJ databases">
        <title>Genome Analysis of a Potential Novel Vibrio Species Secreting pH- and Thermo-stable Alginate Lyase and its Application in Producing Alginate Oligosaccharides.</title>
        <authorList>
            <person name="Huang H."/>
            <person name="Bao K."/>
        </authorList>
    </citation>
    <scope>NUCLEOTIDE SEQUENCE</scope>
    <source>
        <strain evidence="3">HB236076</strain>
    </source>
</reference>
<dbReference type="KEGG" id="vih:AB0763_08030"/>
<dbReference type="RefSeq" id="WP_306100234.1">
    <property type="nucleotide sequence ID" value="NZ_CP162601.1"/>
</dbReference>
<dbReference type="PROSITE" id="PS51257">
    <property type="entry name" value="PROKAR_LIPOPROTEIN"/>
    <property type="match status" value="1"/>
</dbReference>
<dbReference type="PANTHER" id="PTHR30290:SF28">
    <property type="entry name" value="ABC TRANSPORTER PERIPLASMIC-BINDING PROTEIN SAPA-RELATED"/>
    <property type="match status" value="1"/>
</dbReference>
<dbReference type="NCBIfam" id="NF011689">
    <property type="entry name" value="PRK15109.1"/>
    <property type="match status" value="1"/>
</dbReference>
<sequence>MKTYIRFTLGLLGVGFLSACDASPQVEQIRQSGFVYCGQAAPSTFNPQLVDSGITAEALSPQIYDRLVTLNPVTHRPEPSLARDWQISNNGKTYTFYLRRDVQFQTTDWFTPNRPLRAQDVVFSFQRILNHDNDYHEVNGGHYPWFTGIDFQNIVHSVTALDAHTVQFELNNANYAFLSDIATSHAVILSQEYAQQLAARDEKNHIDRFPVGTGPFYLEHYKTGDWIRLKRNEAYWGEKAKMKQVVFDVSKRGTGTLAKLLRQECDVLNSPISSQIPIIEDNEKLQLTATPAMNVAFVAINTQRAVVNNPRVRHALNLAINRQNILDSVYYGRGVRADTLLPPSSWAYRRDSITIRYDRNYALALLRDANVKAGTQLTMFVPLEPRAYNPSPRKTAELIKSNLADIGIALDIITDKEMQKPSREQLSHIDLLLTGWIGDSGEPDNFLRPLLSCEGKIAGINISHWCNEDFDVLLDLALETERFRYRRNIYFQAQNIMNQDFPVIPLAHGMQYRVSDTSLQGFINSPFNAQPFNLVERVH</sequence>
<dbReference type="Gene3D" id="3.40.190.10">
    <property type="entry name" value="Periplasmic binding protein-like II"/>
    <property type="match status" value="1"/>
</dbReference>
<dbReference type="GO" id="GO:0043190">
    <property type="term" value="C:ATP-binding cassette (ABC) transporter complex"/>
    <property type="evidence" value="ECO:0007669"/>
    <property type="project" value="InterPro"/>
</dbReference>
<dbReference type="Gene3D" id="3.90.76.10">
    <property type="entry name" value="Dipeptide-binding Protein, Domain 1"/>
    <property type="match status" value="1"/>
</dbReference>
<dbReference type="AlphaFoldDB" id="A0AB39HBY5"/>
<evidence type="ECO:0000259" key="2">
    <source>
        <dbReference type="Pfam" id="PF00496"/>
    </source>
</evidence>
<dbReference type="GO" id="GO:1904680">
    <property type="term" value="F:peptide transmembrane transporter activity"/>
    <property type="evidence" value="ECO:0007669"/>
    <property type="project" value="TreeGrafter"/>
</dbReference>
<dbReference type="InterPro" id="IPR039424">
    <property type="entry name" value="SBP_5"/>
</dbReference>
<accession>A0AB39HBY5</accession>
<keyword evidence="1" id="KW-0732">Signal</keyword>
<dbReference type="Gene3D" id="3.10.105.10">
    <property type="entry name" value="Dipeptide-binding Protein, Domain 3"/>
    <property type="match status" value="1"/>
</dbReference>
<dbReference type="GO" id="GO:0030288">
    <property type="term" value="C:outer membrane-bounded periplasmic space"/>
    <property type="evidence" value="ECO:0007669"/>
    <property type="project" value="UniProtKB-ARBA"/>
</dbReference>
<dbReference type="EMBL" id="CP162601">
    <property type="protein sequence ID" value="XDK24175.1"/>
    <property type="molecule type" value="Genomic_DNA"/>
</dbReference>
<evidence type="ECO:0000313" key="3">
    <source>
        <dbReference type="EMBL" id="XDK24175.1"/>
    </source>
</evidence>
<dbReference type="InterPro" id="IPR000914">
    <property type="entry name" value="SBP_5_dom"/>
</dbReference>
<feature type="chain" id="PRO_5044192558" evidence="1">
    <location>
        <begin position="20"/>
        <end position="539"/>
    </location>
</feature>
<name>A0AB39HBY5_9VIBR</name>
<dbReference type="Pfam" id="PF00496">
    <property type="entry name" value="SBP_bac_5"/>
    <property type="match status" value="1"/>
</dbReference>
<dbReference type="InterPro" id="IPR030678">
    <property type="entry name" value="Peptide/Ni-bd"/>
</dbReference>
<proteinExistence type="predicted"/>
<feature type="domain" description="Solute-binding protein family 5" evidence="2">
    <location>
        <begin position="77"/>
        <end position="455"/>
    </location>
</feature>
<dbReference type="GO" id="GO:0015833">
    <property type="term" value="P:peptide transport"/>
    <property type="evidence" value="ECO:0007669"/>
    <property type="project" value="TreeGrafter"/>
</dbReference>
<gene>
    <name evidence="3" type="primary">sapA</name>
    <name evidence="3" type="ORF">AB0763_08030</name>
</gene>
<dbReference type="PANTHER" id="PTHR30290">
    <property type="entry name" value="PERIPLASMIC BINDING COMPONENT OF ABC TRANSPORTER"/>
    <property type="match status" value="1"/>
</dbReference>
<evidence type="ECO:0000256" key="1">
    <source>
        <dbReference type="SAM" id="SignalP"/>
    </source>
</evidence>
<protein>
    <submittedName>
        <fullName evidence="3">ABC transporter substrate-binding protein SapA</fullName>
    </submittedName>
</protein>
<organism evidence="3">
    <name type="scientific">Vibrio sp. HB236076</name>
    <dbReference type="NCBI Taxonomy" id="3232307"/>
    <lineage>
        <taxon>Bacteria</taxon>
        <taxon>Pseudomonadati</taxon>
        <taxon>Pseudomonadota</taxon>
        <taxon>Gammaproteobacteria</taxon>
        <taxon>Vibrionales</taxon>
        <taxon>Vibrionaceae</taxon>
        <taxon>Vibrio</taxon>
    </lineage>
</organism>
<feature type="signal peptide" evidence="1">
    <location>
        <begin position="1"/>
        <end position="19"/>
    </location>
</feature>